<evidence type="ECO:0000313" key="3">
    <source>
        <dbReference type="Proteomes" id="UP000799772"/>
    </source>
</evidence>
<reference evidence="2" key="1">
    <citation type="journal article" date="2020" name="Stud. Mycol.">
        <title>101 Dothideomycetes genomes: a test case for predicting lifestyles and emergence of pathogens.</title>
        <authorList>
            <person name="Haridas S."/>
            <person name="Albert R."/>
            <person name="Binder M."/>
            <person name="Bloem J."/>
            <person name="Labutti K."/>
            <person name="Salamov A."/>
            <person name="Andreopoulos B."/>
            <person name="Baker S."/>
            <person name="Barry K."/>
            <person name="Bills G."/>
            <person name="Bluhm B."/>
            <person name="Cannon C."/>
            <person name="Castanera R."/>
            <person name="Culley D."/>
            <person name="Daum C."/>
            <person name="Ezra D."/>
            <person name="Gonzalez J."/>
            <person name="Henrissat B."/>
            <person name="Kuo A."/>
            <person name="Liang C."/>
            <person name="Lipzen A."/>
            <person name="Lutzoni F."/>
            <person name="Magnuson J."/>
            <person name="Mondo S."/>
            <person name="Nolan M."/>
            <person name="Ohm R."/>
            <person name="Pangilinan J."/>
            <person name="Park H.-J."/>
            <person name="Ramirez L."/>
            <person name="Alfaro M."/>
            <person name="Sun H."/>
            <person name="Tritt A."/>
            <person name="Yoshinaga Y."/>
            <person name="Zwiers L.-H."/>
            <person name="Turgeon B."/>
            <person name="Goodwin S."/>
            <person name="Spatafora J."/>
            <person name="Crous P."/>
            <person name="Grigoriev I."/>
        </authorList>
    </citation>
    <scope>NUCLEOTIDE SEQUENCE</scope>
    <source>
        <strain evidence="2">CBS 133067</strain>
    </source>
</reference>
<dbReference type="Proteomes" id="UP000799772">
    <property type="component" value="Unassembled WGS sequence"/>
</dbReference>
<dbReference type="OrthoDB" id="2014201at2759"/>
<dbReference type="SUPFAM" id="SSF53448">
    <property type="entry name" value="Nucleotide-diphospho-sugar transferases"/>
    <property type="match status" value="1"/>
</dbReference>
<dbReference type="InterPro" id="IPR050587">
    <property type="entry name" value="GNT1/Glycosyltrans_8"/>
</dbReference>
<keyword evidence="3" id="KW-1185">Reference proteome</keyword>
<evidence type="ECO:0000313" key="2">
    <source>
        <dbReference type="EMBL" id="KAF2095086.1"/>
    </source>
</evidence>
<protein>
    <submittedName>
        <fullName evidence="2">Nucleotide-diphospho-sugar transferase</fullName>
    </submittedName>
</protein>
<dbReference type="PANTHER" id="PTHR11183">
    <property type="entry name" value="GLYCOGENIN SUBFAMILY MEMBER"/>
    <property type="match status" value="1"/>
</dbReference>
<dbReference type="InterPro" id="IPR029044">
    <property type="entry name" value="Nucleotide-diphossugar_trans"/>
</dbReference>
<organism evidence="2 3">
    <name type="scientific">Rhizodiscina lignyota</name>
    <dbReference type="NCBI Taxonomy" id="1504668"/>
    <lineage>
        <taxon>Eukaryota</taxon>
        <taxon>Fungi</taxon>
        <taxon>Dikarya</taxon>
        <taxon>Ascomycota</taxon>
        <taxon>Pezizomycotina</taxon>
        <taxon>Dothideomycetes</taxon>
        <taxon>Pleosporomycetidae</taxon>
        <taxon>Aulographales</taxon>
        <taxon>Rhizodiscinaceae</taxon>
        <taxon>Rhizodiscina</taxon>
    </lineage>
</organism>
<name>A0A9P4IB77_9PEZI</name>
<feature type="region of interest" description="Disordered" evidence="1">
    <location>
        <begin position="145"/>
        <end position="164"/>
    </location>
</feature>
<dbReference type="EMBL" id="ML978132">
    <property type="protein sequence ID" value="KAF2095086.1"/>
    <property type="molecule type" value="Genomic_DNA"/>
</dbReference>
<comment type="caution">
    <text evidence="2">The sequence shown here is derived from an EMBL/GenBank/DDBJ whole genome shotgun (WGS) entry which is preliminary data.</text>
</comment>
<dbReference type="Gene3D" id="3.90.550.10">
    <property type="entry name" value="Spore Coat Polysaccharide Biosynthesis Protein SpsA, Chain A"/>
    <property type="match status" value="1"/>
</dbReference>
<feature type="non-terminal residue" evidence="2">
    <location>
        <position position="257"/>
    </location>
</feature>
<evidence type="ECO:0000256" key="1">
    <source>
        <dbReference type="SAM" id="MobiDB-lite"/>
    </source>
</evidence>
<keyword evidence="2" id="KW-0808">Transferase</keyword>
<dbReference type="Pfam" id="PF01501">
    <property type="entry name" value="Glyco_transf_8"/>
    <property type="match status" value="1"/>
</dbReference>
<sequence length="257" mass="29143">YATLVTDSSYLAGAIVLAWSLQTCGSTLPLIVLYTPSVEEDAVRCLELESKQANIILRKVYTVLPPLDDPTKEESLDERFGDTWTKLRVFELVEYDKVCYLDADMLVLKNMDTVFSYAYALTSSVSLVATQLCCCNLDPNEREPENCPYTKEQDQPALAGSNPTAADPRTHHLINSGLFVFNPSRELRDSIHSRLRNLTPSGKVAEVPDHAFFQDFLTNFFKDGFVPLRWYYNASKTLRDSHPNVWKDDLVVGFHYL</sequence>
<accession>A0A9P4IB77</accession>
<feature type="non-terminal residue" evidence="2">
    <location>
        <position position="1"/>
    </location>
</feature>
<dbReference type="InterPro" id="IPR002495">
    <property type="entry name" value="Glyco_trans_8"/>
</dbReference>
<dbReference type="GO" id="GO:0016757">
    <property type="term" value="F:glycosyltransferase activity"/>
    <property type="evidence" value="ECO:0007669"/>
    <property type="project" value="InterPro"/>
</dbReference>
<proteinExistence type="predicted"/>
<gene>
    <name evidence="2" type="ORF">NA57DRAFT_8012</name>
</gene>
<dbReference type="AlphaFoldDB" id="A0A9P4IB77"/>